<feature type="transmembrane region" description="Helical" evidence="1">
    <location>
        <begin position="81"/>
        <end position="101"/>
    </location>
</feature>
<evidence type="ECO:0000256" key="1">
    <source>
        <dbReference type="SAM" id="Phobius"/>
    </source>
</evidence>
<name>A0ABP3NEM8_SACER</name>
<gene>
    <name evidence="2" type="ORF">GCM10009533_47200</name>
</gene>
<sequence length="174" mass="17879">MLGALVFLMTGFGLGWVNAATDYSRCLPRTCSGAAVVGWACSARRRWRCWVFGLLLAGSSPELGGALAADPVGAPATILPTWYLVPFVVVAVLGLIGGAVLPPRSAGAWSPAPRPAGLPARPAGSRRPGAWAGANLGVLVALLIVFLAILVFGRACVRRQEAADPPPMAHCGAI</sequence>
<evidence type="ECO:0000313" key="2">
    <source>
        <dbReference type="EMBL" id="GAA0542767.1"/>
    </source>
</evidence>
<keyword evidence="1" id="KW-0812">Transmembrane</keyword>
<keyword evidence="1" id="KW-1133">Transmembrane helix</keyword>
<protein>
    <submittedName>
        <fullName evidence="2">Uncharacterized protein</fullName>
    </submittedName>
</protein>
<accession>A0ABP3NEM8</accession>
<organism evidence="2 3">
    <name type="scientific">Saccharopolyspora erythraea</name>
    <name type="common">Streptomyces erythraeus</name>
    <dbReference type="NCBI Taxonomy" id="1836"/>
    <lineage>
        <taxon>Bacteria</taxon>
        <taxon>Bacillati</taxon>
        <taxon>Actinomycetota</taxon>
        <taxon>Actinomycetes</taxon>
        <taxon>Pseudonocardiales</taxon>
        <taxon>Pseudonocardiaceae</taxon>
        <taxon>Saccharopolyspora</taxon>
    </lineage>
</organism>
<dbReference type="Proteomes" id="UP001500729">
    <property type="component" value="Unassembled WGS sequence"/>
</dbReference>
<dbReference type="EMBL" id="BAAAGS010000035">
    <property type="protein sequence ID" value="GAA0542767.1"/>
    <property type="molecule type" value="Genomic_DNA"/>
</dbReference>
<keyword evidence="1" id="KW-0472">Membrane</keyword>
<reference evidence="3" key="1">
    <citation type="journal article" date="2019" name="Int. J. Syst. Evol. Microbiol.">
        <title>The Global Catalogue of Microorganisms (GCM) 10K type strain sequencing project: providing services to taxonomists for standard genome sequencing and annotation.</title>
        <authorList>
            <consortium name="The Broad Institute Genomics Platform"/>
            <consortium name="The Broad Institute Genome Sequencing Center for Infectious Disease"/>
            <person name="Wu L."/>
            <person name="Ma J."/>
        </authorList>
    </citation>
    <scope>NUCLEOTIDE SEQUENCE [LARGE SCALE GENOMIC DNA]</scope>
    <source>
        <strain evidence="3">JCM 10303</strain>
    </source>
</reference>
<proteinExistence type="predicted"/>
<evidence type="ECO:0000313" key="3">
    <source>
        <dbReference type="Proteomes" id="UP001500729"/>
    </source>
</evidence>
<keyword evidence="3" id="KW-1185">Reference proteome</keyword>
<comment type="caution">
    <text evidence="2">The sequence shown here is derived from an EMBL/GenBank/DDBJ whole genome shotgun (WGS) entry which is preliminary data.</text>
</comment>
<feature type="transmembrane region" description="Helical" evidence="1">
    <location>
        <begin position="130"/>
        <end position="152"/>
    </location>
</feature>